<accession>A0ABU1J3W2</accession>
<gene>
    <name evidence="1" type="ORF">JOC58_004114</name>
</gene>
<evidence type="ECO:0008006" key="3">
    <source>
        <dbReference type="Google" id="ProtNLM"/>
    </source>
</evidence>
<name>A0ABU1J3W2_9BACL</name>
<evidence type="ECO:0000313" key="1">
    <source>
        <dbReference type="EMBL" id="MDR6246194.1"/>
    </source>
</evidence>
<dbReference type="RefSeq" id="WP_188777992.1">
    <property type="nucleotide sequence ID" value="NZ_BMMB01000013.1"/>
</dbReference>
<proteinExistence type="predicted"/>
<reference evidence="1 2" key="1">
    <citation type="submission" date="2023-07" db="EMBL/GenBank/DDBJ databases">
        <title>Genomic Encyclopedia of Type Strains, Phase IV (KMG-IV): sequencing the most valuable type-strain genomes for metagenomic binning, comparative biology and taxonomic classification.</title>
        <authorList>
            <person name="Goeker M."/>
        </authorList>
    </citation>
    <scope>NUCLEOTIDE SEQUENCE [LARGE SCALE GENOMIC DNA]</scope>
    <source>
        <strain evidence="1 2">DSM 22170</strain>
    </source>
</reference>
<dbReference type="EMBL" id="JAVDQH010000024">
    <property type="protein sequence ID" value="MDR6246194.1"/>
    <property type="molecule type" value="Genomic_DNA"/>
</dbReference>
<protein>
    <recommendedName>
        <fullName evidence="3">Peptidase M14 carboxypeptidase A domain-containing protein</fullName>
    </recommendedName>
</protein>
<organism evidence="1 2">
    <name type="scientific">Paenibacillus hunanensis</name>
    <dbReference type="NCBI Taxonomy" id="539262"/>
    <lineage>
        <taxon>Bacteria</taxon>
        <taxon>Bacillati</taxon>
        <taxon>Bacillota</taxon>
        <taxon>Bacilli</taxon>
        <taxon>Bacillales</taxon>
        <taxon>Paenibacillaceae</taxon>
        <taxon>Paenibacillus</taxon>
    </lineage>
</organism>
<dbReference type="Proteomes" id="UP001185028">
    <property type="component" value="Unassembled WGS sequence"/>
</dbReference>
<sequence>MSENRLKNIIGKEYTDNPIVNFLTYMISGPKQPGYGGEEWRKKNDLDVVWLDGDLHADTIFAVWIPLKMSLKSMAGDTFSYNGNRKAPSKENECLKDIIENINRYSSPPNML</sequence>
<evidence type="ECO:0000313" key="2">
    <source>
        <dbReference type="Proteomes" id="UP001185028"/>
    </source>
</evidence>
<keyword evidence="2" id="KW-1185">Reference proteome</keyword>
<comment type="caution">
    <text evidence="1">The sequence shown here is derived from an EMBL/GenBank/DDBJ whole genome shotgun (WGS) entry which is preliminary data.</text>
</comment>